<dbReference type="Gene3D" id="3.40.50.1820">
    <property type="entry name" value="alpha/beta hydrolase"/>
    <property type="match status" value="1"/>
</dbReference>
<dbReference type="AlphaFoldDB" id="A0A1R2BIP4"/>
<gene>
    <name evidence="2" type="ORF">SteCoe_24154</name>
</gene>
<evidence type="ECO:0000313" key="2">
    <source>
        <dbReference type="EMBL" id="OMJ76485.1"/>
    </source>
</evidence>
<accession>A0A1R2BIP4</accession>
<sequence>MSIFYFLSYLITTLGSILSFLILFYLILKFTLRVITFPGSFWYWRRTLEKNYSKIISYQLTLRTKELYTFLQNQISSNNSVNYCNLTVIVDTIQKTIDNMKILKKDYEILECQEKLSSVLGNLMEYLANVKVKYDEQKVSLLDWCREIPCSLENLEFEQETLVLPTGIYKELEVLLGKEVKIFGSLDYMRVDLMSKIKCEQIWLDVDSSTKLDCVWVAGSDSATAVILCSPNGGFYEFSYYQTEWLEFYLELGFSVFLWNYRGYGRSQGKATLDKLKKDGEVIVNYIRTQKLSKILGVHGESLGGCIATYLSRECVLDFLIADRTFASLPTVSFYNFGKIAYWIYRLGRGDQSECITDYLAAKCFKVILSDPHDNMINDLSSLKAGIALKLISPETNLIQIGYLNPNIRKKIEHVLTYSALSSCVESMLRLSQFLNCLTGGEKSFNDSEYYRNIRDNNYQALNLETDNLQEEDIILCIEKLFACLSKIDAGGQLMMDILESSHPELCFIIWLMVLDIWGSSLKSSEEKLNSHIKSITTIRNCLQEIQTIQEEYEKSENLIIQQVFKDFNTIFNILIEILGFMEDRCGLSSDLDISEDRNNCEYSNAGTLIPLSCGHSGTLNPAEKYMFSKCLLEFLGQECNK</sequence>
<keyword evidence="3" id="KW-1185">Reference proteome</keyword>
<name>A0A1R2BIP4_9CILI</name>
<keyword evidence="1" id="KW-1133">Transmembrane helix</keyword>
<dbReference type="Pfam" id="PF05677">
    <property type="entry name" value="DUF818"/>
    <property type="match status" value="1"/>
</dbReference>
<keyword evidence="1" id="KW-0812">Transmembrane</keyword>
<dbReference type="EMBL" id="MPUH01000629">
    <property type="protein sequence ID" value="OMJ76485.1"/>
    <property type="molecule type" value="Genomic_DNA"/>
</dbReference>
<evidence type="ECO:0000256" key="1">
    <source>
        <dbReference type="SAM" id="Phobius"/>
    </source>
</evidence>
<protein>
    <recommendedName>
        <fullName evidence="4">Serine aminopeptidase S33 domain-containing protein</fullName>
    </recommendedName>
</protein>
<reference evidence="2 3" key="1">
    <citation type="submission" date="2016-11" db="EMBL/GenBank/DDBJ databases">
        <title>The macronuclear genome of Stentor coeruleus: a giant cell with tiny introns.</title>
        <authorList>
            <person name="Slabodnick M."/>
            <person name="Ruby J.G."/>
            <person name="Reiff S.B."/>
            <person name="Swart E.C."/>
            <person name="Gosai S."/>
            <person name="Prabakaran S."/>
            <person name="Witkowska E."/>
            <person name="Larue G.E."/>
            <person name="Fisher S."/>
            <person name="Freeman R.M."/>
            <person name="Gunawardena J."/>
            <person name="Chu W."/>
            <person name="Stover N.A."/>
            <person name="Gregory B.D."/>
            <person name="Nowacki M."/>
            <person name="Derisi J."/>
            <person name="Roy S.W."/>
            <person name="Marshall W.F."/>
            <person name="Sood P."/>
        </authorList>
    </citation>
    <scope>NUCLEOTIDE SEQUENCE [LARGE SCALE GENOMIC DNA]</scope>
    <source>
        <strain evidence="2">WM001</strain>
    </source>
</reference>
<proteinExistence type="predicted"/>
<dbReference type="Proteomes" id="UP000187209">
    <property type="component" value="Unassembled WGS sequence"/>
</dbReference>
<dbReference type="OrthoDB" id="10249433at2759"/>
<dbReference type="PANTHER" id="PTHR12277">
    <property type="entry name" value="ALPHA/BETA HYDROLASE DOMAIN-CONTAINING PROTEIN"/>
    <property type="match status" value="1"/>
</dbReference>
<dbReference type="InterPro" id="IPR008536">
    <property type="entry name" value="DUF818"/>
</dbReference>
<dbReference type="PANTHER" id="PTHR12277:SF81">
    <property type="entry name" value="PROTEIN ABHD13"/>
    <property type="match status" value="1"/>
</dbReference>
<dbReference type="GO" id="GO:0016020">
    <property type="term" value="C:membrane"/>
    <property type="evidence" value="ECO:0007669"/>
    <property type="project" value="TreeGrafter"/>
</dbReference>
<organism evidence="2 3">
    <name type="scientific">Stentor coeruleus</name>
    <dbReference type="NCBI Taxonomy" id="5963"/>
    <lineage>
        <taxon>Eukaryota</taxon>
        <taxon>Sar</taxon>
        <taxon>Alveolata</taxon>
        <taxon>Ciliophora</taxon>
        <taxon>Postciliodesmatophora</taxon>
        <taxon>Heterotrichea</taxon>
        <taxon>Heterotrichida</taxon>
        <taxon>Stentoridae</taxon>
        <taxon>Stentor</taxon>
    </lineage>
</organism>
<dbReference type="SUPFAM" id="SSF53474">
    <property type="entry name" value="alpha/beta-Hydrolases"/>
    <property type="match status" value="1"/>
</dbReference>
<dbReference type="InterPro" id="IPR029058">
    <property type="entry name" value="AB_hydrolase_fold"/>
</dbReference>
<dbReference type="GO" id="GO:0008474">
    <property type="term" value="F:palmitoyl-(protein) hydrolase activity"/>
    <property type="evidence" value="ECO:0007669"/>
    <property type="project" value="TreeGrafter"/>
</dbReference>
<feature type="transmembrane region" description="Helical" evidence="1">
    <location>
        <begin position="6"/>
        <end position="28"/>
    </location>
</feature>
<keyword evidence="1" id="KW-0472">Membrane</keyword>
<evidence type="ECO:0000313" key="3">
    <source>
        <dbReference type="Proteomes" id="UP000187209"/>
    </source>
</evidence>
<evidence type="ECO:0008006" key="4">
    <source>
        <dbReference type="Google" id="ProtNLM"/>
    </source>
</evidence>
<comment type="caution">
    <text evidence="2">The sequence shown here is derived from an EMBL/GenBank/DDBJ whole genome shotgun (WGS) entry which is preliminary data.</text>
</comment>